<keyword evidence="3" id="KW-1185">Reference proteome</keyword>
<feature type="region of interest" description="Disordered" evidence="1">
    <location>
        <begin position="170"/>
        <end position="312"/>
    </location>
</feature>
<accession>A0A8H7AKP3</accession>
<feature type="compositionally biased region" description="Low complexity" evidence="1">
    <location>
        <begin position="287"/>
        <end position="301"/>
    </location>
</feature>
<reference evidence="2" key="1">
    <citation type="submission" date="2020-02" db="EMBL/GenBank/DDBJ databases">
        <authorList>
            <person name="Palmer J.M."/>
        </authorList>
    </citation>
    <scope>NUCLEOTIDE SEQUENCE</scope>
    <source>
        <strain evidence="2">EPUS1.4</strain>
        <tissue evidence="2">Thallus</tissue>
    </source>
</reference>
<proteinExistence type="predicted"/>
<dbReference type="Proteomes" id="UP000606974">
    <property type="component" value="Unassembled WGS sequence"/>
</dbReference>
<evidence type="ECO:0000256" key="1">
    <source>
        <dbReference type="SAM" id="MobiDB-lite"/>
    </source>
</evidence>
<dbReference type="AlphaFoldDB" id="A0A8H7AKP3"/>
<name>A0A8H7AKP3_9EURO</name>
<protein>
    <submittedName>
        <fullName evidence="2">Uncharacterized protein</fullName>
    </submittedName>
</protein>
<dbReference type="OrthoDB" id="3641178at2759"/>
<evidence type="ECO:0000313" key="2">
    <source>
        <dbReference type="EMBL" id="KAF7510900.1"/>
    </source>
</evidence>
<feature type="compositionally biased region" description="Polar residues" evidence="1">
    <location>
        <begin position="245"/>
        <end position="263"/>
    </location>
</feature>
<evidence type="ECO:0000313" key="3">
    <source>
        <dbReference type="Proteomes" id="UP000606974"/>
    </source>
</evidence>
<organism evidence="2 3">
    <name type="scientific">Endocarpon pusillum</name>
    <dbReference type="NCBI Taxonomy" id="364733"/>
    <lineage>
        <taxon>Eukaryota</taxon>
        <taxon>Fungi</taxon>
        <taxon>Dikarya</taxon>
        <taxon>Ascomycota</taxon>
        <taxon>Pezizomycotina</taxon>
        <taxon>Eurotiomycetes</taxon>
        <taxon>Chaetothyriomycetidae</taxon>
        <taxon>Verrucariales</taxon>
        <taxon>Verrucariaceae</taxon>
        <taxon>Endocarpon</taxon>
    </lineage>
</organism>
<feature type="region of interest" description="Disordered" evidence="1">
    <location>
        <begin position="364"/>
        <end position="384"/>
    </location>
</feature>
<comment type="caution">
    <text evidence="2">The sequence shown here is derived from an EMBL/GenBank/DDBJ whole genome shotgun (WGS) entry which is preliminary data.</text>
</comment>
<dbReference type="EMBL" id="JAACFV010000025">
    <property type="protein sequence ID" value="KAF7510900.1"/>
    <property type="molecule type" value="Genomic_DNA"/>
</dbReference>
<gene>
    <name evidence="2" type="ORF">GJ744_005730</name>
</gene>
<sequence>MALFYDTDTYGRFPSISSSSSRYPAQWLPFVKDIKTFYFSHQYKRCASQCERMLQDEADTLHPLHESCLHFYIAICNESLGLAAHRFSSKKLSYLQRAKDAFNASSLSLPLPYGLDNTGNSEAILPISQLSQLDHFDPIDDERSEVCGSAKLDVFSSSCATPDIKQSLHERCDSGYDSESESRSAYSDNVPDFKRYSARQPLRGVTSNEKSQSKSSSAAQDTTKINLDNGKLMPKPLFIKKRTSDPNQSSSASDQLLPTTSTAPLYLSQCTTSTTPPSHSDPINLIPTTTRPASSSPATTTPTPPPENQQASTYNTNLQTFHTLLHNHLTAIKHTITTATHLQNEHTLNKTKRLASFWSFKPVLPSTQGGGNEDDDEEEDVKVREKKERIELLRREGWRVNKEKFGWKGAGYYEALRGVALGELS</sequence>